<keyword evidence="2 4" id="KW-1133">Transmembrane helix</keyword>
<protein>
    <submittedName>
        <fullName evidence="6">Hypoxia induced protein</fullName>
    </submittedName>
</protein>
<evidence type="ECO:0000256" key="4">
    <source>
        <dbReference type="SAM" id="Phobius"/>
    </source>
</evidence>
<evidence type="ECO:0000313" key="6">
    <source>
        <dbReference type="EMBL" id="TDQ61569.1"/>
    </source>
</evidence>
<dbReference type="NCBIfam" id="NF033233">
    <property type="entry name" value="twin_helix"/>
    <property type="match status" value="1"/>
</dbReference>
<comment type="caution">
    <text evidence="6">The sequence shown here is derived from an EMBL/GenBank/DDBJ whole genome shotgun (WGS) entry which is preliminary data.</text>
</comment>
<evidence type="ECO:0000256" key="2">
    <source>
        <dbReference type="ARBA" id="ARBA00022989"/>
    </source>
</evidence>
<evidence type="ECO:0000313" key="7">
    <source>
        <dbReference type="Proteomes" id="UP000295391"/>
    </source>
</evidence>
<reference evidence="6 7" key="1">
    <citation type="submission" date="2019-03" db="EMBL/GenBank/DDBJ databases">
        <title>Genomic Encyclopedia of Type Strains, Phase III (KMG-III): the genomes of soil and plant-associated and newly described type strains.</title>
        <authorList>
            <person name="Whitman W."/>
        </authorList>
    </citation>
    <scope>NUCLEOTIDE SEQUENCE [LARGE SCALE GENOMIC DNA]</scope>
    <source>
        <strain evidence="6 7">CGMCC 1.7002</strain>
    </source>
</reference>
<dbReference type="PROSITE" id="PS51503">
    <property type="entry name" value="HIG1"/>
    <property type="match status" value="1"/>
</dbReference>
<accession>A0A4R6VIV5</accession>
<evidence type="ECO:0000256" key="3">
    <source>
        <dbReference type="ARBA" id="ARBA00023136"/>
    </source>
</evidence>
<dbReference type="EMBL" id="SNYR01000003">
    <property type="protein sequence ID" value="TDQ61569.1"/>
    <property type="molecule type" value="Genomic_DNA"/>
</dbReference>
<keyword evidence="3 4" id="KW-0472">Membrane</keyword>
<keyword evidence="1 4" id="KW-0812">Transmembrane</keyword>
<dbReference type="InterPro" id="IPR007667">
    <property type="entry name" value="Hypoxia_induced_domain"/>
</dbReference>
<proteinExistence type="predicted"/>
<dbReference type="Proteomes" id="UP000295391">
    <property type="component" value="Unassembled WGS sequence"/>
</dbReference>
<evidence type="ECO:0000259" key="5">
    <source>
        <dbReference type="PROSITE" id="PS51503"/>
    </source>
</evidence>
<sequence length="64" mass="6934">MDQILNYLIFAAIAVVAIILGAGLINMFRGGNPNLSQKLMRARVIAQAVALLLLFIAAFFFAPK</sequence>
<feature type="transmembrane region" description="Helical" evidence="4">
    <location>
        <begin position="40"/>
        <end position="62"/>
    </location>
</feature>
<dbReference type="AlphaFoldDB" id="A0A4R6VIV5"/>
<gene>
    <name evidence="6" type="ORF">ATL17_2668</name>
</gene>
<feature type="domain" description="HIG1" evidence="5">
    <location>
        <begin position="1"/>
        <end position="64"/>
    </location>
</feature>
<feature type="transmembrane region" description="Helical" evidence="4">
    <location>
        <begin position="6"/>
        <end position="28"/>
    </location>
</feature>
<dbReference type="Pfam" id="PF04588">
    <property type="entry name" value="HIG_1_N"/>
    <property type="match status" value="1"/>
</dbReference>
<name>A0A4R6VIV5_9HYPH</name>
<organism evidence="6 7">
    <name type="scientific">Maritalea mobilis</name>
    <dbReference type="NCBI Taxonomy" id="483324"/>
    <lineage>
        <taxon>Bacteria</taxon>
        <taxon>Pseudomonadati</taxon>
        <taxon>Pseudomonadota</taxon>
        <taxon>Alphaproteobacteria</taxon>
        <taxon>Hyphomicrobiales</taxon>
        <taxon>Devosiaceae</taxon>
        <taxon>Maritalea</taxon>
    </lineage>
</organism>
<dbReference type="Gene3D" id="6.10.140.1320">
    <property type="match status" value="1"/>
</dbReference>
<keyword evidence="7" id="KW-1185">Reference proteome</keyword>
<evidence type="ECO:0000256" key="1">
    <source>
        <dbReference type="ARBA" id="ARBA00022692"/>
    </source>
</evidence>